<proteinExistence type="inferred from homology"/>
<reference evidence="2 3" key="1">
    <citation type="journal article" date="2013" name="Appl. Environ. Microbiol.">
        <title>The genome of the alga-associated marine flavobacterium Formosa agariphila KMM 3901T reveals a broad potential for degradation of algal polysaccharides.</title>
        <authorList>
            <person name="Mann A.J."/>
            <person name="Hahnke R.L."/>
            <person name="Huang S."/>
            <person name="Werner J."/>
            <person name="Xing P."/>
            <person name="Barbeyron T."/>
            <person name="Huettel B."/>
            <person name="Stueber K."/>
            <person name="Reinhardt R."/>
            <person name="Harder J."/>
            <person name="Gloeckner F.O."/>
            <person name="Amann R.I."/>
            <person name="Teeling H."/>
        </authorList>
    </citation>
    <scope>NUCLEOTIDE SEQUENCE [LARGE SCALE GENOMIC DNA]</scope>
    <source>
        <strain evidence="3">DSM 15362 / KCTC 12365 / LMG 23005 / KMM 3901</strain>
    </source>
</reference>
<accession>T2KPP4</accession>
<keyword evidence="1" id="KW-1003">Cell membrane</keyword>
<evidence type="ECO:0000313" key="3">
    <source>
        <dbReference type="Proteomes" id="UP000016160"/>
    </source>
</evidence>
<comment type="subcellular location">
    <subcellularLocation>
        <location evidence="1">Cell membrane</location>
        <topology evidence="1">Peripheral membrane protein</topology>
        <orientation evidence="1">Cytoplasmic side</orientation>
    </subcellularLocation>
</comment>
<protein>
    <recommendedName>
        <fullName evidence="1">Putative membrane protein insertion efficiency factor</fullName>
    </recommendedName>
</protein>
<dbReference type="HAMAP" id="MF_00386">
    <property type="entry name" value="UPF0161_YidD"/>
    <property type="match status" value="1"/>
</dbReference>
<keyword evidence="1" id="KW-0472">Membrane</keyword>
<evidence type="ECO:0000313" key="2">
    <source>
        <dbReference type="EMBL" id="CDF80463.1"/>
    </source>
</evidence>
<dbReference type="EMBL" id="HG315671">
    <property type="protein sequence ID" value="CDF80463.1"/>
    <property type="molecule type" value="Genomic_DNA"/>
</dbReference>
<name>T2KPP4_FORAG</name>
<dbReference type="SMART" id="SM01234">
    <property type="entry name" value="Haemolytic"/>
    <property type="match status" value="1"/>
</dbReference>
<sequence>MVQHSRPIKNITRTSFLTCPFFYISMKRLLIAPFLFLIKIYQTLISPLTPASCRYHPTCSQYTKEALTKHGLFKGGWLSIKRIFSCHPWGGSGYDPVP</sequence>
<dbReference type="STRING" id="1347342.BN863_27510"/>
<organism evidence="2 3">
    <name type="scientific">Formosa agariphila (strain DSM 15362 / KCTC 12365 / LMG 23005 / KMM 3901 / M-2Alg 35-1)</name>
    <dbReference type="NCBI Taxonomy" id="1347342"/>
    <lineage>
        <taxon>Bacteria</taxon>
        <taxon>Pseudomonadati</taxon>
        <taxon>Bacteroidota</taxon>
        <taxon>Flavobacteriia</taxon>
        <taxon>Flavobacteriales</taxon>
        <taxon>Flavobacteriaceae</taxon>
        <taxon>Formosa</taxon>
    </lineage>
</organism>
<comment type="similarity">
    <text evidence="1">Belongs to the UPF0161 family.</text>
</comment>
<dbReference type="PANTHER" id="PTHR33383:SF1">
    <property type="entry name" value="MEMBRANE PROTEIN INSERTION EFFICIENCY FACTOR-RELATED"/>
    <property type="match status" value="1"/>
</dbReference>
<dbReference type="GO" id="GO:0005886">
    <property type="term" value="C:plasma membrane"/>
    <property type="evidence" value="ECO:0007669"/>
    <property type="project" value="UniProtKB-SubCell"/>
</dbReference>
<dbReference type="PATRIC" id="fig|1347342.6.peg.2768"/>
<dbReference type="Proteomes" id="UP000016160">
    <property type="component" value="Chromosome"/>
</dbReference>
<comment type="function">
    <text evidence="1">Could be involved in insertion of integral membrane proteins into the membrane.</text>
</comment>
<dbReference type="NCBIfam" id="TIGR00278">
    <property type="entry name" value="membrane protein insertion efficiency factor YidD"/>
    <property type="match status" value="1"/>
</dbReference>
<gene>
    <name evidence="2" type="ORF">BN863_27510</name>
</gene>
<dbReference type="Pfam" id="PF01809">
    <property type="entry name" value="YidD"/>
    <property type="match status" value="1"/>
</dbReference>
<keyword evidence="3" id="KW-1185">Reference proteome</keyword>
<dbReference type="PANTHER" id="PTHR33383">
    <property type="entry name" value="MEMBRANE PROTEIN INSERTION EFFICIENCY FACTOR-RELATED"/>
    <property type="match status" value="1"/>
</dbReference>
<dbReference type="InterPro" id="IPR002696">
    <property type="entry name" value="Membr_insert_effic_factor_YidD"/>
</dbReference>
<dbReference type="HOGENOM" id="CLU_144811_6_1_10"/>
<dbReference type="AlphaFoldDB" id="T2KPP4"/>
<dbReference type="eggNOG" id="COG0759">
    <property type="taxonomic scope" value="Bacteria"/>
</dbReference>
<evidence type="ECO:0000256" key="1">
    <source>
        <dbReference type="HAMAP-Rule" id="MF_00386"/>
    </source>
</evidence>